<dbReference type="PANTHER" id="PTHR21669">
    <property type="entry name" value="CAPZ-INTERACTING PROTEIN AND RELATED PROTEINS"/>
    <property type="match status" value="1"/>
</dbReference>
<dbReference type="Proteomes" id="UP001209570">
    <property type="component" value="Unassembled WGS sequence"/>
</dbReference>
<reference evidence="3" key="1">
    <citation type="submission" date="2021-12" db="EMBL/GenBank/DDBJ databases">
        <title>Prjna785345.</title>
        <authorList>
            <person name="Rujirawat T."/>
            <person name="Krajaejun T."/>
        </authorList>
    </citation>
    <scope>NUCLEOTIDE SEQUENCE</scope>
    <source>
        <strain evidence="3">Pi057C3</strain>
    </source>
</reference>
<keyword evidence="4" id="KW-1185">Reference proteome</keyword>
<protein>
    <recommendedName>
        <fullName evidence="2">Hpc2-related domain-containing protein</fullName>
    </recommendedName>
</protein>
<evidence type="ECO:0000259" key="2">
    <source>
        <dbReference type="Pfam" id="PF08729"/>
    </source>
</evidence>
<organism evidence="3 4">
    <name type="scientific">Pythium insidiosum</name>
    <name type="common">Pythiosis disease agent</name>
    <dbReference type="NCBI Taxonomy" id="114742"/>
    <lineage>
        <taxon>Eukaryota</taxon>
        <taxon>Sar</taxon>
        <taxon>Stramenopiles</taxon>
        <taxon>Oomycota</taxon>
        <taxon>Peronosporomycetes</taxon>
        <taxon>Pythiales</taxon>
        <taxon>Pythiaceae</taxon>
        <taxon>Pythium</taxon>
    </lineage>
</organism>
<gene>
    <name evidence="3" type="ORF">P43SY_007567</name>
</gene>
<feature type="domain" description="Hpc2-related" evidence="2">
    <location>
        <begin position="130"/>
        <end position="173"/>
    </location>
</feature>
<name>A0AAD5QBT0_PYTIN</name>
<dbReference type="Pfam" id="PF08729">
    <property type="entry name" value="HUN"/>
    <property type="match status" value="1"/>
</dbReference>
<dbReference type="GO" id="GO:0005634">
    <property type="term" value="C:nucleus"/>
    <property type="evidence" value="ECO:0007669"/>
    <property type="project" value="TreeGrafter"/>
</dbReference>
<proteinExistence type="predicted"/>
<evidence type="ECO:0000313" key="4">
    <source>
        <dbReference type="Proteomes" id="UP001209570"/>
    </source>
</evidence>
<evidence type="ECO:0000256" key="1">
    <source>
        <dbReference type="SAM" id="MobiDB-lite"/>
    </source>
</evidence>
<dbReference type="EMBL" id="JAKCXM010000085">
    <property type="protein sequence ID" value="KAJ0403263.1"/>
    <property type="molecule type" value="Genomic_DNA"/>
</dbReference>
<sequence>MAMTSTVAPRRLFFVVPLTENECCEINFKDLVRQQQQQQQQQQQPSDGPPSDAEPARPAPPLAQDPDGADSDAPALATPRTQRFNIIERLEKRYGGGAVVGPPVLSGGGGIADPDTPEDDADDGAERHPDDDDLYDSDDSFIDDSELQQNIEEIHTQARVKTKHSGFFVNAGDEIETVDGADADDGVDAVEPADDHGRPALKKAKKAKKTGAESSRAVKAFLEDWSDAASEWKPGADAQEALEALRLAVREMTETTPFTKVFPRQLDDALRAVDKLVVDAHPNKWRVNGYFATLMTFLPFTKQYLKASSRH</sequence>
<feature type="region of interest" description="Disordered" evidence="1">
    <location>
        <begin position="32"/>
        <end position="144"/>
    </location>
</feature>
<feature type="compositionally biased region" description="Low complexity" evidence="1">
    <location>
        <begin position="34"/>
        <end position="44"/>
    </location>
</feature>
<dbReference type="PANTHER" id="PTHR21669:SF28">
    <property type="entry name" value="YEMANUCLEIN"/>
    <property type="match status" value="1"/>
</dbReference>
<feature type="region of interest" description="Disordered" evidence="1">
    <location>
        <begin position="189"/>
        <end position="209"/>
    </location>
</feature>
<comment type="caution">
    <text evidence="3">The sequence shown here is derived from an EMBL/GenBank/DDBJ whole genome shotgun (WGS) entry which is preliminary data.</text>
</comment>
<dbReference type="GO" id="GO:0006325">
    <property type="term" value="P:chromatin organization"/>
    <property type="evidence" value="ECO:0007669"/>
    <property type="project" value="TreeGrafter"/>
</dbReference>
<dbReference type="InterPro" id="IPR014840">
    <property type="entry name" value="HRD"/>
</dbReference>
<feature type="compositionally biased region" description="Basic residues" evidence="1">
    <location>
        <begin position="199"/>
        <end position="209"/>
    </location>
</feature>
<accession>A0AAD5QBT0</accession>
<dbReference type="AlphaFoldDB" id="A0AAD5QBT0"/>
<evidence type="ECO:0000313" key="3">
    <source>
        <dbReference type="EMBL" id="KAJ0403263.1"/>
    </source>
</evidence>
<feature type="compositionally biased region" description="Acidic residues" evidence="1">
    <location>
        <begin position="131"/>
        <end position="144"/>
    </location>
</feature>